<accession>A0ABP7RER9</accession>
<protein>
    <submittedName>
        <fullName evidence="1">Uncharacterized protein</fullName>
    </submittedName>
</protein>
<gene>
    <name evidence="1" type="ORF">GCM10022211_01730</name>
</gene>
<reference evidence="2" key="1">
    <citation type="journal article" date="2019" name="Int. J. Syst. Evol. Microbiol.">
        <title>The Global Catalogue of Microorganisms (GCM) 10K type strain sequencing project: providing services to taxonomists for standard genome sequencing and annotation.</title>
        <authorList>
            <consortium name="The Broad Institute Genomics Platform"/>
            <consortium name="The Broad Institute Genome Sequencing Center for Infectious Disease"/>
            <person name="Wu L."/>
            <person name="Ma J."/>
        </authorList>
    </citation>
    <scope>NUCLEOTIDE SEQUENCE [LARGE SCALE GENOMIC DNA]</scope>
    <source>
        <strain evidence="2">JCM 16603</strain>
    </source>
</reference>
<comment type="caution">
    <text evidence="1">The sequence shown here is derived from an EMBL/GenBank/DDBJ whole genome shotgun (WGS) entry which is preliminary data.</text>
</comment>
<evidence type="ECO:0000313" key="1">
    <source>
        <dbReference type="EMBL" id="GAA3996448.1"/>
    </source>
</evidence>
<proteinExistence type="predicted"/>
<sequence length="93" mass="10506">MQFHLVPQLKRLLALDHRAAAGQVDELALVTASDLDDVHGLTDRVTVPRALIDLPRNLTRDGNRGQTAWLLRDRRLGRPRLDAQKRDLDLPTP</sequence>
<evidence type="ECO:0000313" key="2">
    <source>
        <dbReference type="Proteomes" id="UP001501310"/>
    </source>
</evidence>
<organism evidence="1 2">
    <name type="scientific">Sphingomonas humi</name>
    <dbReference type="NCBI Taxonomy" id="335630"/>
    <lineage>
        <taxon>Bacteria</taxon>
        <taxon>Pseudomonadati</taxon>
        <taxon>Pseudomonadota</taxon>
        <taxon>Alphaproteobacteria</taxon>
        <taxon>Sphingomonadales</taxon>
        <taxon>Sphingomonadaceae</taxon>
        <taxon>Sphingomonas</taxon>
    </lineage>
</organism>
<dbReference type="EMBL" id="BAAAZD010000001">
    <property type="protein sequence ID" value="GAA3996448.1"/>
    <property type="molecule type" value="Genomic_DNA"/>
</dbReference>
<keyword evidence="2" id="KW-1185">Reference proteome</keyword>
<name>A0ABP7RER9_9SPHN</name>
<dbReference type="Proteomes" id="UP001501310">
    <property type="component" value="Unassembled WGS sequence"/>
</dbReference>